<organism evidence="6 7">
    <name type="scientific">Actinacidiphila oryziradicis</name>
    <dbReference type="NCBI Taxonomy" id="2571141"/>
    <lineage>
        <taxon>Bacteria</taxon>
        <taxon>Bacillati</taxon>
        <taxon>Actinomycetota</taxon>
        <taxon>Actinomycetes</taxon>
        <taxon>Kitasatosporales</taxon>
        <taxon>Streptomycetaceae</taxon>
        <taxon>Actinacidiphila</taxon>
    </lineage>
</organism>
<keyword evidence="4" id="KW-0045">Antibiotic biosynthesis</keyword>
<dbReference type="EMBL" id="SUMC01000028">
    <property type="protein sequence ID" value="TKA08719.1"/>
    <property type="molecule type" value="Genomic_DNA"/>
</dbReference>
<accession>A0A4V5MZL9</accession>
<dbReference type="RefSeq" id="WP_136726461.1">
    <property type="nucleotide sequence ID" value="NZ_SUMC01000028.1"/>
</dbReference>
<dbReference type="InterPro" id="IPR003819">
    <property type="entry name" value="TauD/TfdA-like"/>
</dbReference>
<evidence type="ECO:0000256" key="1">
    <source>
        <dbReference type="ARBA" id="ARBA00001954"/>
    </source>
</evidence>
<keyword evidence="7" id="KW-1185">Reference proteome</keyword>
<dbReference type="Proteomes" id="UP000305778">
    <property type="component" value="Unassembled WGS sequence"/>
</dbReference>
<comment type="cofactor">
    <cofactor evidence="1">
        <name>Fe(2+)</name>
        <dbReference type="ChEBI" id="CHEBI:29033"/>
    </cofactor>
</comment>
<name>A0A4V5MZL9_9ACTN</name>
<sequence length="335" mass="36566">MSSSSSPASLLDMDLRPGAPPVLRAEATGDAPSWAAEHRDALRALVAEHGCVLVRGLGLRDAAGTGAVFSELATGLMTEKEAFAPRRTYSDGVYSSTKWPPNQPMCMHHELSYTLEFPGLMLFACISAPTDGGATAVADSPAVLDALPTELVQRFEREGWLLTRNYNDEIGASFAEAFGTEDRGAVESYCRANAIEFEWQPDGALRTRQRRSAVVRHLGTGRRCWFNQIAFLNEWTLAPEVHEYLVDVYGAEGLPFNTRFGDGDPIGEEVVQLLNSVYESNTAREPWQTGDLMLVDNIRTAHSREPFEGPREVLVAMADGVRLADCSPTVEVTAG</sequence>
<dbReference type="GO" id="GO:0051213">
    <property type="term" value="F:dioxygenase activity"/>
    <property type="evidence" value="ECO:0007669"/>
    <property type="project" value="UniProtKB-KW"/>
</dbReference>
<reference evidence="6 7" key="1">
    <citation type="submission" date="2019-04" db="EMBL/GenBank/DDBJ databases">
        <title>Streptomyces oryziradicis sp. nov., a novel actinomycete isolated from rhizosphere soil of rice (Oryza sativa L.).</title>
        <authorList>
            <person name="Li C."/>
        </authorList>
    </citation>
    <scope>NUCLEOTIDE SEQUENCE [LARGE SCALE GENOMIC DNA]</scope>
    <source>
        <strain evidence="6 7">NEAU-C40</strain>
    </source>
</reference>
<dbReference type="InterPro" id="IPR042098">
    <property type="entry name" value="TauD-like_sf"/>
</dbReference>
<keyword evidence="3" id="KW-0408">Iron</keyword>
<dbReference type="Gene3D" id="3.60.130.10">
    <property type="entry name" value="Clavaminate synthase-like"/>
    <property type="match status" value="1"/>
</dbReference>
<evidence type="ECO:0000313" key="7">
    <source>
        <dbReference type="Proteomes" id="UP000305778"/>
    </source>
</evidence>
<dbReference type="Pfam" id="PF02668">
    <property type="entry name" value="TauD"/>
    <property type="match status" value="1"/>
</dbReference>
<feature type="domain" description="TauD/TfdA-like" evidence="5">
    <location>
        <begin position="19"/>
        <end position="317"/>
    </location>
</feature>
<dbReference type="InterPro" id="IPR050411">
    <property type="entry name" value="AlphaKG_dependent_hydroxylases"/>
</dbReference>
<evidence type="ECO:0000259" key="5">
    <source>
        <dbReference type="Pfam" id="PF02668"/>
    </source>
</evidence>
<comment type="caution">
    <text evidence="6">The sequence shown here is derived from an EMBL/GenBank/DDBJ whole genome shotgun (WGS) entry which is preliminary data.</text>
</comment>
<keyword evidence="2" id="KW-0560">Oxidoreductase</keyword>
<dbReference type="SUPFAM" id="SSF51197">
    <property type="entry name" value="Clavaminate synthase-like"/>
    <property type="match status" value="1"/>
</dbReference>
<dbReference type="PANTHER" id="PTHR10696">
    <property type="entry name" value="GAMMA-BUTYROBETAINE HYDROXYLASE-RELATED"/>
    <property type="match status" value="1"/>
</dbReference>
<evidence type="ECO:0000313" key="6">
    <source>
        <dbReference type="EMBL" id="TKA08719.1"/>
    </source>
</evidence>
<dbReference type="OrthoDB" id="9769888at2"/>
<dbReference type="GO" id="GO:0017000">
    <property type="term" value="P:antibiotic biosynthetic process"/>
    <property type="evidence" value="ECO:0007669"/>
    <property type="project" value="UniProtKB-KW"/>
</dbReference>
<evidence type="ECO:0000256" key="2">
    <source>
        <dbReference type="ARBA" id="ARBA00023002"/>
    </source>
</evidence>
<proteinExistence type="predicted"/>
<gene>
    <name evidence="6" type="ORF">FCI23_26615</name>
</gene>
<evidence type="ECO:0000256" key="3">
    <source>
        <dbReference type="ARBA" id="ARBA00023004"/>
    </source>
</evidence>
<dbReference type="AlphaFoldDB" id="A0A4V5MZL9"/>
<protein>
    <submittedName>
        <fullName evidence="6">TauD/TfdA family dioxygenase</fullName>
    </submittedName>
</protein>
<keyword evidence="6" id="KW-0223">Dioxygenase</keyword>
<evidence type="ECO:0000256" key="4">
    <source>
        <dbReference type="ARBA" id="ARBA00023194"/>
    </source>
</evidence>
<dbReference type="PANTHER" id="PTHR10696:SF56">
    <property type="entry name" value="TAUD_TFDA-LIKE DOMAIN-CONTAINING PROTEIN"/>
    <property type="match status" value="1"/>
</dbReference>